<keyword evidence="3" id="KW-1185">Reference proteome</keyword>
<organism evidence="2 3">
    <name type="scientific">Amycolatopsis heterodermiae</name>
    <dbReference type="NCBI Taxonomy" id="3110235"/>
    <lineage>
        <taxon>Bacteria</taxon>
        <taxon>Bacillati</taxon>
        <taxon>Actinomycetota</taxon>
        <taxon>Actinomycetes</taxon>
        <taxon>Pseudonocardiales</taxon>
        <taxon>Pseudonocardiaceae</taxon>
        <taxon>Amycolatopsis</taxon>
    </lineage>
</organism>
<dbReference type="EMBL" id="JAYFSI010000001">
    <property type="protein sequence ID" value="MEA5358253.1"/>
    <property type="molecule type" value="Genomic_DNA"/>
</dbReference>
<keyword evidence="2" id="KW-0489">Methyltransferase</keyword>
<dbReference type="RefSeq" id="WP_323322901.1">
    <property type="nucleotide sequence ID" value="NZ_JAYFSI010000001.1"/>
</dbReference>
<evidence type="ECO:0000313" key="2">
    <source>
        <dbReference type="EMBL" id="MEA5358253.1"/>
    </source>
</evidence>
<gene>
    <name evidence="2" type="ORF">VA596_01790</name>
</gene>
<dbReference type="Gene3D" id="3.40.50.150">
    <property type="entry name" value="Vaccinia Virus protein VP39"/>
    <property type="match status" value="1"/>
</dbReference>
<dbReference type="PANTHER" id="PTHR42998">
    <property type="entry name" value="TYPE I RESTRICTION ENZYME HINDVIIP M PROTEIN-RELATED"/>
    <property type="match status" value="1"/>
</dbReference>
<reference evidence="2 3" key="1">
    <citation type="submission" date="2023-12" db="EMBL/GenBank/DDBJ databases">
        <title>Amycolatopsis sp. V23-08.</title>
        <authorList>
            <person name="Somphong A."/>
        </authorList>
    </citation>
    <scope>NUCLEOTIDE SEQUENCE [LARGE SCALE GENOMIC DNA]</scope>
    <source>
        <strain evidence="2 3">V23-08</strain>
    </source>
</reference>
<dbReference type="InterPro" id="IPR029063">
    <property type="entry name" value="SAM-dependent_MTases_sf"/>
</dbReference>
<protein>
    <submittedName>
        <fullName evidence="2">N-6 DNA methylase</fullName>
    </submittedName>
</protein>
<dbReference type="Pfam" id="PF02384">
    <property type="entry name" value="N6_Mtase"/>
    <property type="match status" value="1"/>
</dbReference>
<sequence length="234" mass="26124">MPEKDSCGHNVSESVLNWDADTFHDFARHTWSSVIRHRTEITHLLYPMIAWIFDDPDRDVRGHALAVAQAALRAGQPHLTGTERRFDVDLLGTVLTVLRPKSALKARGQFYTPGSVAKLLAGMSDIQERSNVTDPMMGTGGMFRAAAEVMREQGRDPRTIRWIGCDVDSLAVACATVNSMIWNLGTDIVFHAGDTLEPGWREVALAQREELRRIAADLRRDHALIALVKSLSRR</sequence>
<evidence type="ECO:0000259" key="1">
    <source>
        <dbReference type="Pfam" id="PF02384"/>
    </source>
</evidence>
<proteinExistence type="predicted"/>
<dbReference type="InterPro" id="IPR003356">
    <property type="entry name" value="DNA_methylase_A-5"/>
</dbReference>
<dbReference type="PANTHER" id="PTHR42998:SF1">
    <property type="entry name" value="TYPE I RESTRICTION ENZYME HINDI METHYLASE SUBUNIT"/>
    <property type="match status" value="1"/>
</dbReference>
<accession>A0ABU5QWG0</accession>
<dbReference type="Proteomes" id="UP001304298">
    <property type="component" value="Unassembled WGS sequence"/>
</dbReference>
<evidence type="ECO:0000313" key="3">
    <source>
        <dbReference type="Proteomes" id="UP001304298"/>
    </source>
</evidence>
<dbReference type="SUPFAM" id="SSF53335">
    <property type="entry name" value="S-adenosyl-L-methionine-dependent methyltransferases"/>
    <property type="match status" value="1"/>
</dbReference>
<name>A0ABU5QWG0_9PSEU</name>
<dbReference type="GO" id="GO:0008168">
    <property type="term" value="F:methyltransferase activity"/>
    <property type="evidence" value="ECO:0007669"/>
    <property type="project" value="UniProtKB-KW"/>
</dbReference>
<keyword evidence="2" id="KW-0808">Transferase</keyword>
<comment type="caution">
    <text evidence="2">The sequence shown here is derived from an EMBL/GenBank/DDBJ whole genome shotgun (WGS) entry which is preliminary data.</text>
</comment>
<dbReference type="InterPro" id="IPR052916">
    <property type="entry name" value="Type-I_RE_MTase_Subunit"/>
</dbReference>
<feature type="domain" description="DNA methylase adenine-specific" evidence="1">
    <location>
        <begin position="103"/>
        <end position="202"/>
    </location>
</feature>
<dbReference type="PRINTS" id="PR00507">
    <property type="entry name" value="N12N6MTFRASE"/>
</dbReference>
<dbReference type="GO" id="GO:0032259">
    <property type="term" value="P:methylation"/>
    <property type="evidence" value="ECO:0007669"/>
    <property type="project" value="UniProtKB-KW"/>
</dbReference>